<dbReference type="RefSeq" id="WP_133879827.1">
    <property type="nucleotide sequence ID" value="NZ_MWIN01000014.1"/>
</dbReference>
<keyword evidence="2 4" id="KW-0732">Signal</keyword>
<evidence type="ECO:0000313" key="6">
    <source>
        <dbReference type="Proteomes" id="UP000295341"/>
    </source>
</evidence>
<name>A0A4R7PC69_9GAMM</name>
<dbReference type="InterPro" id="IPR005632">
    <property type="entry name" value="Chaperone_Skp"/>
</dbReference>
<keyword evidence="3" id="KW-0175">Coiled coil</keyword>
<evidence type="ECO:0000256" key="3">
    <source>
        <dbReference type="SAM" id="Coils"/>
    </source>
</evidence>
<dbReference type="SUPFAM" id="SSF111384">
    <property type="entry name" value="OmpH-like"/>
    <property type="match status" value="1"/>
</dbReference>
<dbReference type="Pfam" id="PF03938">
    <property type="entry name" value="OmpH"/>
    <property type="match status" value="1"/>
</dbReference>
<dbReference type="PANTHER" id="PTHR35089">
    <property type="entry name" value="CHAPERONE PROTEIN SKP"/>
    <property type="match status" value="1"/>
</dbReference>
<evidence type="ECO:0000313" key="5">
    <source>
        <dbReference type="EMBL" id="TDU31219.1"/>
    </source>
</evidence>
<dbReference type="AlphaFoldDB" id="A0A4R7PC69"/>
<evidence type="ECO:0000256" key="1">
    <source>
        <dbReference type="ARBA" id="ARBA00009091"/>
    </source>
</evidence>
<comment type="similarity">
    <text evidence="1">Belongs to the Skp family.</text>
</comment>
<organism evidence="5 6">
    <name type="scientific">Panacagrimonas perspica</name>
    <dbReference type="NCBI Taxonomy" id="381431"/>
    <lineage>
        <taxon>Bacteria</taxon>
        <taxon>Pseudomonadati</taxon>
        <taxon>Pseudomonadota</taxon>
        <taxon>Gammaproteobacteria</taxon>
        <taxon>Nevskiales</taxon>
        <taxon>Nevskiaceae</taxon>
        <taxon>Panacagrimonas</taxon>
    </lineage>
</organism>
<evidence type="ECO:0000256" key="2">
    <source>
        <dbReference type="ARBA" id="ARBA00022729"/>
    </source>
</evidence>
<dbReference type="Gene3D" id="3.30.910.20">
    <property type="entry name" value="Skp domain"/>
    <property type="match status" value="1"/>
</dbReference>
<proteinExistence type="inferred from homology"/>
<dbReference type="GO" id="GO:0005829">
    <property type="term" value="C:cytosol"/>
    <property type="evidence" value="ECO:0007669"/>
    <property type="project" value="TreeGrafter"/>
</dbReference>
<gene>
    <name evidence="5" type="ORF">DFR24_0582</name>
</gene>
<feature type="chain" id="PRO_5030099599" evidence="4">
    <location>
        <begin position="24"/>
        <end position="171"/>
    </location>
</feature>
<accession>A0A4R7PC69</accession>
<sequence>MRNFHRVFGVIALFVLSAGAAQAADMKIITIRFGDIVQAAPLFKSGQTQFKTEFEKRKTDLETEARKLGDDAKKFQREGDVMSSDARAKTEKDLQTRKIDFEYKQRQLQEDAQKRERELYDKVMNSIKAVVIEVAKEQSADIVLQDPVYAAPGIDVTDQVIKRLQAASPAK</sequence>
<dbReference type="SMART" id="SM00935">
    <property type="entry name" value="OmpH"/>
    <property type="match status" value="1"/>
</dbReference>
<dbReference type="Proteomes" id="UP000295341">
    <property type="component" value="Unassembled WGS sequence"/>
</dbReference>
<keyword evidence="6" id="KW-1185">Reference proteome</keyword>
<comment type="caution">
    <text evidence="5">The sequence shown here is derived from an EMBL/GenBank/DDBJ whole genome shotgun (WGS) entry which is preliminary data.</text>
</comment>
<dbReference type="GO" id="GO:0051082">
    <property type="term" value="F:unfolded protein binding"/>
    <property type="evidence" value="ECO:0007669"/>
    <property type="project" value="InterPro"/>
</dbReference>
<dbReference type="GO" id="GO:0050821">
    <property type="term" value="P:protein stabilization"/>
    <property type="evidence" value="ECO:0007669"/>
    <property type="project" value="TreeGrafter"/>
</dbReference>
<evidence type="ECO:0000256" key="4">
    <source>
        <dbReference type="SAM" id="SignalP"/>
    </source>
</evidence>
<reference evidence="5 6" key="1">
    <citation type="submission" date="2019-03" db="EMBL/GenBank/DDBJ databases">
        <title>Genomic Encyclopedia of Type Strains, Phase IV (KMG-IV): sequencing the most valuable type-strain genomes for metagenomic binning, comparative biology and taxonomic classification.</title>
        <authorList>
            <person name="Goeker M."/>
        </authorList>
    </citation>
    <scope>NUCLEOTIDE SEQUENCE [LARGE SCALE GENOMIC DNA]</scope>
    <source>
        <strain evidence="5 6">DSM 26377</strain>
    </source>
</reference>
<feature type="signal peptide" evidence="4">
    <location>
        <begin position="1"/>
        <end position="23"/>
    </location>
</feature>
<feature type="coiled-coil region" evidence="3">
    <location>
        <begin position="51"/>
        <end position="78"/>
    </location>
</feature>
<dbReference type="OrthoDB" id="5294628at2"/>
<dbReference type="PANTHER" id="PTHR35089:SF1">
    <property type="entry name" value="CHAPERONE PROTEIN SKP"/>
    <property type="match status" value="1"/>
</dbReference>
<dbReference type="InterPro" id="IPR024930">
    <property type="entry name" value="Skp_dom_sf"/>
</dbReference>
<protein>
    <submittedName>
        <fullName evidence="5">Periplasmic chaperone for outer membrane proteins Skp</fullName>
    </submittedName>
</protein>
<dbReference type="EMBL" id="SOBT01000008">
    <property type="protein sequence ID" value="TDU31219.1"/>
    <property type="molecule type" value="Genomic_DNA"/>
</dbReference>